<protein>
    <recommendedName>
        <fullName evidence="1">Xaa-Pro dipeptidyl-peptidase-like domain-containing protein</fullName>
    </recommendedName>
</protein>
<accession>A0A1B1Z2P1</accession>
<dbReference type="PANTHER" id="PTHR47751:SF2">
    <property type="entry name" value="DLTD N-TERMINAL DOMAIN PROTEIN (AFU_ORTHOLOGUE AFUA_8G00380)-RELATED"/>
    <property type="match status" value="1"/>
</dbReference>
<name>A0A1B1Z2P1_9BACL</name>
<dbReference type="GO" id="GO:0016787">
    <property type="term" value="F:hydrolase activity"/>
    <property type="evidence" value="ECO:0007669"/>
    <property type="project" value="InterPro"/>
</dbReference>
<dbReference type="Proteomes" id="UP000077412">
    <property type="component" value="Chromosome"/>
</dbReference>
<sequence length="312" mass="34846">MAHTRENVTFKSEGHNCKGWLYAPENKNGQKNPALVMAHGFSAVKEMYLPNFAEKFADAGFVVLVFDYRFIGEGEGEPRQHVIPEEQHKDYKNAITWISQHPEVDEERIGIWGSSYSGGHVLHIAATDRRVKAVVAQVPLVNGWKNAQRLMRPDIMNNFIKDLNDYRKSRYNGGEVQHVAVVAPEGEPSALPTPDSYEWFMTGGETIAPNWKNQVTLETMEAFLGYNPAGLIDIISPTPLLMVVAENDELTPTDLAIEAFQIAREPKELVIIPGGHFGAYLEPGLSHSAPPAVAWFKKYLLDSTTTNQFINV</sequence>
<dbReference type="InterPro" id="IPR051411">
    <property type="entry name" value="Polyketide_trans_af380"/>
</dbReference>
<evidence type="ECO:0000313" key="2">
    <source>
        <dbReference type="EMBL" id="ANX11660.1"/>
    </source>
</evidence>
<dbReference type="Gene3D" id="1.10.10.800">
    <property type="match status" value="1"/>
</dbReference>
<dbReference type="RefSeq" id="WP_066287784.1">
    <property type="nucleotide sequence ID" value="NZ_CP016761.1"/>
</dbReference>
<evidence type="ECO:0000259" key="1">
    <source>
        <dbReference type="Pfam" id="PF02129"/>
    </source>
</evidence>
<evidence type="ECO:0000313" key="3">
    <source>
        <dbReference type="Proteomes" id="UP000077412"/>
    </source>
</evidence>
<gene>
    <name evidence="2" type="ORF">ABE41_006540</name>
</gene>
<dbReference type="EMBL" id="CP016761">
    <property type="protein sequence ID" value="ANX11660.1"/>
    <property type="molecule type" value="Genomic_DNA"/>
</dbReference>
<organism evidence="2 3">
    <name type="scientific">Fictibacillus arsenicus</name>
    <dbReference type="NCBI Taxonomy" id="255247"/>
    <lineage>
        <taxon>Bacteria</taxon>
        <taxon>Bacillati</taxon>
        <taxon>Bacillota</taxon>
        <taxon>Bacilli</taxon>
        <taxon>Bacillales</taxon>
        <taxon>Fictibacillaceae</taxon>
        <taxon>Fictibacillus</taxon>
    </lineage>
</organism>
<dbReference type="ESTHER" id="9baci-a0a1b1z2p1">
    <property type="family name" value="Xaa-Pro-like_dom"/>
</dbReference>
<keyword evidence="3" id="KW-1185">Reference proteome</keyword>
<feature type="domain" description="Xaa-Pro dipeptidyl-peptidase-like" evidence="1">
    <location>
        <begin position="21"/>
        <end position="277"/>
    </location>
</feature>
<reference evidence="2 3" key="1">
    <citation type="submission" date="2016-08" db="EMBL/GenBank/DDBJ databases">
        <title>Complete genome sequence of Fictibacillus arsenicus G25-54, a strain with toxicity to nematodes and a potential arsenic-resistance activity.</title>
        <authorList>
            <person name="Zheng Z."/>
        </authorList>
    </citation>
    <scope>NUCLEOTIDE SEQUENCE [LARGE SCALE GENOMIC DNA]</scope>
    <source>
        <strain evidence="2 3">G25-54</strain>
    </source>
</reference>
<proteinExistence type="predicted"/>
<dbReference type="PANTHER" id="PTHR47751">
    <property type="entry name" value="SUPERFAMILY HYDROLASE, PUTATIVE (AFU_ORTHOLOGUE AFUA_2G16580)-RELATED"/>
    <property type="match status" value="1"/>
</dbReference>
<dbReference type="Pfam" id="PF02129">
    <property type="entry name" value="Peptidase_S15"/>
    <property type="match status" value="1"/>
</dbReference>
<dbReference type="InterPro" id="IPR000383">
    <property type="entry name" value="Xaa-Pro-like_dom"/>
</dbReference>
<dbReference type="SUPFAM" id="SSF53474">
    <property type="entry name" value="alpha/beta-Hydrolases"/>
    <property type="match status" value="1"/>
</dbReference>
<dbReference type="AlphaFoldDB" id="A0A1B1Z2P1"/>
<dbReference type="KEGG" id="far:ABE41_006540"/>
<dbReference type="InterPro" id="IPR029058">
    <property type="entry name" value="AB_hydrolase_fold"/>
</dbReference>
<dbReference type="OrthoDB" id="9805123at2"/>
<dbReference type="Gene3D" id="3.40.50.1820">
    <property type="entry name" value="alpha/beta hydrolase"/>
    <property type="match status" value="1"/>
</dbReference>
<dbReference type="STRING" id="255247.ABE41_006540"/>